<sequence>MNIITLENINKSYSEKILFNNVSLGINDGDKIGLIGINGTGKSTFLKIVAGKEEFFDGSITKGKNVRIEYLAQNPDFKSGATVLEQIFRDDKKEMKLLREYEELLELINTANSEDFENLNNKLIKLQGQIDSLNLWDLESDAKSILNKLGIDNYNEKMDNLSGGQKKRVALASALITPCELLILDEPTNHLDANSIEWLEEFLNARKGALLMITHDRYFLDIVTNRIIELDRGNMYTYPGNYTAFLEKKVERLETEQIQGEKRDALIRNELKWVRRGAKARTTKQKARLQRFDDLVNTTTIARQEDIHISFIGSRLGKKIVELYNVCKSFGEKEVIKDFNYIFLRDDRIGIIGENGAGKTTLVNLIRGLLPLDSGKIEIGDTVKIGCFAQDNAHMQPSLRVIDYVKEGGEYIPTEDGTKIMASSMCERFLFDSTMQYTPIEKLSGGERRRLHLLRVLMESPNFLILDEPTNDLDIETLKILEAFLDDFMGIVIVVSHDRYFLDRICNKIFSYEGSGQIKEYNGNYSDFLISKEIEKSNQNITSQKSENSSKKDSKERVKNKEDKPKFTFKEQKEFETIDEDISALEEKIEKVEKNLEKNATNYGKLNELMKDKEKLQEELDNKYERWEHLNEIAVAIEEYSTNKNK</sequence>
<dbReference type="GO" id="GO:0006412">
    <property type="term" value="P:translation"/>
    <property type="evidence" value="ECO:0007669"/>
    <property type="project" value="UniProtKB-KW"/>
</dbReference>
<dbReference type="FunFam" id="3.40.50.300:FF:000011">
    <property type="entry name" value="Putative ABC transporter ATP-binding component"/>
    <property type="match status" value="1"/>
</dbReference>
<reference evidence="15 16" key="1">
    <citation type="submission" date="2016-10" db="EMBL/GenBank/DDBJ databases">
        <authorList>
            <person name="de Groot N.N."/>
        </authorList>
    </citation>
    <scope>NUCLEOTIDE SEQUENCE [LARGE SCALE GENOMIC DNA]</scope>
    <source>
        <strain evidence="15 16">DSM 12992</strain>
    </source>
</reference>
<dbReference type="GO" id="GO:0006417">
    <property type="term" value="P:regulation of translation"/>
    <property type="evidence" value="ECO:0007669"/>
    <property type="project" value="UniProtKB-KW"/>
</dbReference>
<feature type="coiled-coil region" evidence="12">
    <location>
        <begin position="575"/>
        <end position="633"/>
    </location>
</feature>
<comment type="similarity">
    <text evidence="1">Belongs to the ABC transporter superfamily. ABCF family. Translational throttle EttA subfamily.</text>
</comment>
<dbReference type="GO" id="GO:0005524">
    <property type="term" value="F:ATP binding"/>
    <property type="evidence" value="ECO:0007669"/>
    <property type="project" value="UniProtKB-KW"/>
</dbReference>
<evidence type="ECO:0000256" key="2">
    <source>
        <dbReference type="ARBA" id="ARBA00022490"/>
    </source>
</evidence>
<dbReference type="InterPro" id="IPR037118">
    <property type="entry name" value="Val-tRNA_synth_C_sf"/>
</dbReference>
<dbReference type="OrthoDB" id="9801441at2"/>
<protein>
    <submittedName>
        <fullName evidence="15">ATP-binding cassette, subfamily F, uup</fullName>
    </submittedName>
</protein>
<dbReference type="Proteomes" id="UP000199263">
    <property type="component" value="Unassembled WGS sequence"/>
</dbReference>
<organism evidence="15 16">
    <name type="scientific">Clostridium uliginosum</name>
    <dbReference type="NCBI Taxonomy" id="119641"/>
    <lineage>
        <taxon>Bacteria</taxon>
        <taxon>Bacillati</taxon>
        <taxon>Bacillota</taxon>
        <taxon>Clostridia</taxon>
        <taxon>Eubacteriales</taxon>
        <taxon>Clostridiaceae</taxon>
        <taxon>Clostridium</taxon>
    </lineage>
</organism>
<keyword evidence="8 15" id="KW-0067">ATP-binding</keyword>
<dbReference type="Pfam" id="PF12848">
    <property type="entry name" value="ABC_tran_Xtn"/>
    <property type="match status" value="1"/>
</dbReference>
<dbReference type="InterPro" id="IPR017871">
    <property type="entry name" value="ABC_transporter-like_CS"/>
</dbReference>
<keyword evidence="5" id="KW-0677">Repeat</keyword>
<dbReference type="InterPro" id="IPR032781">
    <property type="entry name" value="ABC_tran_Xtn"/>
</dbReference>
<dbReference type="PROSITE" id="PS50893">
    <property type="entry name" value="ABC_TRANSPORTER_2"/>
    <property type="match status" value="2"/>
</dbReference>
<keyword evidence="12" id="KW-0175">Coiled coil</keyword>
<dbReference type="AlphaFoldDB" id="A0A1I1H9I5"/>
<dbReference type="InterPro" id="IPR032524">
    <property type="entry name" value="ABC_tran_C"/>
</dbReference>
<name>A0A1I1H9I5_9CLOT</name>
<keyword evidence="2" id="KW-0963">Cytoplasm</keyword>
<evidence type="ECO:0000256" key="3">
    <source>
        <dbReference type="ARBA" id="ARBA00022555"/>
    </source>
</evidence>
<keyword evidence="3" id="KW-0820">tRNA-binding</keyword>
<dbReference type="CDD" id="cd03221">
    <property type="entry name" value="ABCF_EF-3"/>
    <property type="match status" value="2"/>
</dbReference>
<dbReference type="Gene3D" id="1.10.287.380">
    <property type="entry name" value="Valyl-tRNA synthetase, C-terminal domain"/>
    <property type="match status" value="1"/>
</dbReference>
<dbReference type="GO" id="GO:0003677">
    <property type="term" value="F:DNA binding"/>
    <property type="evidence" value="ECO:0007669"/>
    <property type="project" value="InterPro"/>
</dbReference>
<proteinExistence type="inferred from homology"/>
<keyword evidence="6" id="KW-0547">Nucleotide-binding</keyword>
<evidence type="ECO:0000256" key="8">
    <source>
        <dbReference type="ARBA" id="ARBA00022840"/>
    </source>
</evidence>
<feature type="region of interest" description="Disordered" evidence="13">
    <location>
        <begin position="539"/>
        <end position="563"/>
    </location>
</feature>
<dbReference type="PANTHER" id="PTHR42855:SF1">
    <property type="entry name" value="ABC TRANSPORTER DOMAIN-CONTAINING PROTEIN"/>
    <property type="match status" value="1"/>
</dbReference>
<feature type="domain" description="ABC transporter" evidence="14">
    <location>
        <begin position="321"/>
        <end position="538"/>
    </location>
</feature>
<evidence type="ECO:0000256" key="13">
    <source>
        <dbReference type="SAM" id="MobiDB-lite"/>
    </source>
</evidence>
<keyword evidence="9" id="KW-0810">Translation regulation</keyword>
<evidence type="ECO:0000256" key="5">
    <source>
        <dbReference type="ARBA" id="ARBA00022737"/>
    </source>
</evidence>
<dbReference type="Gene3D" id="3.40.50.300">
    <property type="entry name" value="P-loop containing nucleotide triphosphate hydrolases"/>
    <property type="match status" value="2"/>
</dbReference>
<dbReference type="InterPro" id="IPR003593">
    <property type="entry name" value="AAA+_ATPase"/>
</dbReference>
<evidence type="ECO:0000256" key="10">
    <source>
        <dbReference type="ARBA" id="ARBA00022884"/>
    </source>
</evidence>
<dbReference type="GO" id="GO:0019843">
    <property type="term" value="F:rRNA binding"/>
    <property type="evidence" value="ECO:0007669"/>
    <property type="project" value="UniProtKB-KW"/>
</dbReference>
<dbReference type="SUPFAM" id="SSF52540">
    <property type="entry name" value="P-loop containing nucleoside triphosphate hydrolases"/>
    <property type="match status" value="2"/>
</dbReference>
<dbReference type="GO" id="GO:0016887">
    <property type="term" value="F:ATP hydrolysis activity"/>
    <property type="evidence" value="ECO:0007669"/>
    <property type="project" value="InterPro"/>
</dbReference>
<evidence type="ECO:0000256" key="6">
    <source>
        <dbReference type="ARBA" id="ARBA00022741"/>
    </source>
</evidence>
<evidence type="ECO:0000259" key="14">
    <source>
        <dbReference type="PROSITE" id="PS50893"/>
    </source>
</evidence>
<dbReference type="FunFam" id="3.40.50.300:FF:000183">
    <property type="entry name" value="ABC transporter ATP-binding protein yjjK"/>
    <property type="match status" value="1"/>
</dbReference>
<feature type="compositionally biased region" description="Basic and acidic residues" evidence="13">
    <location>
        <begin position="548"/>
        <end position="563"/>
    </location>
</feature>
<keyword evidence="4" id="KW-0699">rRNA-binding</keyword>
<evidence type="ECO:0000256" key="1">
    <source>
        <dbReference type="ARBA" id="ARBA00005868"/>
    </source>
</evidence>
<dbReference type="InterPro" id="IPR027417">
    <property type="entry name" value="P-loop_NTPase"/>
</dbReference>
<dbReference type="PROSITE" id="PS00211">
    <property type="entry name" value="ABC_TRANSPORTER_1"/>
    <property type="match status" value="1"/>
</dbReference>
<keyword evidence="16" id="KW-1185">Reference proteome</keyword>
<keyword evidence="11" id="KW-0648">Protein biosynthesis</keyword>
<dbReference type="EMBL" id="FOMG01000001">
    <property type="protein sequence ID" value="SFC17790.1"/>
    <property type="molecule type" value="Genomic_DNA"/>
</dbReference>
<dbReference type="Pfam" id="PF00005">
    <property type="entry name" value="ABC_tran"/>
    <property type="match status" value="2"/>
</dbReference>
<evidence type="ECO:0000256" key="9">
    <source>
        <dbReference type="ARBA" id="ARBA00022845"/>
    </source>
</evidence>
<keyword evidence="10" id="KW-0694">RNA-binding</keyword>
<dbReference type="SMART" id="SM00382">
    <property type="entry name" value="AAA"/>
    <property type="match status" value="2"/>
</dbReference>
<dbReference type="GO" id="GO:0000049">
    <property type="term" value="F:tRNA binding"/>
    <property type="evidence" value="ECO:0007669"/>
    <property type="project" value="UniProtKB-KW"/>
</dbReference>
<dbReference type="RefSeq" id="WP_090087709.1">
    <property type="nucleotide sequence ID" value="NZ_FOMG01000001.1"/>
</dbReference>
<dbReference type="InterPro" id="IPR051309">
    <property type="entry name" value="ABCF_ATPase"/>
</dbReference>
<evidence type="ECO:0000256" key="11">
    <source>
        <dbReference type="ARBA" id="ARBA00022917"/>
    </source>
</evidence>
<dbReference type="PANTHER" id="PTHR42855">
    <property type="entry name" value="ABC TRANSPORTER ATP-BINDING SUBUNIT"/>
    <property type="match status" value="1"/>
</dbReference>
<evidence type="ECO:0000256" key="12">
    <source>
        <dbReference type="SAM" id="Coils"/>
    </source>
</evidence>
<gene>
    <name evidence="15" type="ORF">SAMN05421842_101143</name>
</gene>
<accession>A0A1I1H9I5</accession>
<keyword evidence="7" id="KW-0378">Hydrolase</keyword>
<dbReference type="Pfam" id="PF16326">
    <property type="entry name" value="ABC_tran_CTD"/>
    <property type="match status" value="1"/>
</dbReference>
<evidence type="ECO:0000256" key="7">
    <source>
        <dbReference type="ARBA" id="ARBA00022801"/>
    </source>
</evidence>
<dbReference type="STRING" id="119641.SAMN05421842_101143"/>
<evidence type="ECO:0000313" key="16">
    <source>
        <dbReference type="Proteomes" id="UP000199263"/>
    </source>
</evidence>
<dbReference type="InterPro" id="IPR003439">
    <property type="entry name" value="ABC_transporter-like_ATP-bd"/>
</dbReference>
<evidence type="ECO:0000313" key="15">
    <source>
        <dbReference type="EMBL" id="SFC17790.1"/>
    </source>
</evidence>
<evidence type="ECO:0000256" key="4">
    <source>
        <dbReference type="ARBA" id="ARBA00022730"/>
    </source>
</evidence>
<feature type="domain" description="ABC transporter" evidence="14">
    <location>
        <begin position="4"/>
        <end position="257"/>
    </location>
</feature>